<keyword evidence="3" id="KW-1185">Reference proteome</keyword>
<evidence type="ECO:0000256" key="1">
    <source>
        <dbReference type="SAM" id="SignalP"/>
    </source>
</evidence>
<protein>
    <recommendedName>
        <fullName evidence="4">Secreted protein</fullName>
    </recommendedName>
</protein>
<dbReference type="Proteomes" id="UP000265000">
    <property type="component" value="Unplaced"/>
</dbReference>
<keyword evidence="1" id="KW-0732">Signal</keyword>
<feature type="chain" id="PRO_5018763233" description="Secreted protein" evidence="1">
    <location>
        <begin position="18"/>
        <end position="88"/>
    </location>
</feature>
<dbReference type="Ensembl" id="ENSFHET00000002343.1">
    <property type="protein sequence ID" value="ENSFHEP00000008319.1"/>
    <property type="gene ID" value="ENSFHEG00000009498.1"/>
</dbReference>
<proteinExistence type="predicted"/>
<evidence type="ECO:0000313" key="2">
    <source>
        <dbReference type="Ensembl" id="ENSFHEP00000008319.1"/>
    </source>
</evidence>
<accession>A0A3Q2P7F7</accession>
<reference evidence="2" key="2">
    <citation type="submission" date="2025-09" db="UniProtKB">
        <authorList>
            <consortium name="Ensembl"/>
        </authorList>
    </citation>
    <scope>IDENTIFICATION</scope>
</reference>
<organism evidence="2 3">
    <name type="scientific">Fundulus heteroclitus</name>
    <name type="common">Killifish</name>
    <name type="synonym">Mummichog</name>
    <dbReference type="NCBI Taxonomy" id="8078"/>
    <lineage>
        <taxon>Eukaryota</taxon>
        <taxon>Metazoa</taxon>
        <taxon>Chordata</taxon>
        <taxon>Craniata</taxon>
        <taxon>Vertebrata</taxon>
        <taxon>Euteleostomi</taxon>
        <taxon>Actinopterygii</taxon>
        <taxon>Neopterygii</taxon>
        <taxon>Teleostei</taxon>
        <taxon>Neoteleostei</taxon>
        <taxon>Acanthomorphata</taxon>
        <taxon>Ovalentaria</taxon>
        <taxon>Atherinomorphae</taxon>
        <taxon>Cyprinodontiformes</taxon>
        <taxon>Fundulidae</taxon>
        <taxon>Fundulus</taxon>
    </lineage>
</organism>
<evidence type="ECO:0000313" key="3">
    <source>
        <dbReference type="Proteomes" id="UP000265000"/>
    </source>
</evidence>
<evidence type="ECO:0008006" key="4">
    <source>
        <dbReference type="Google" id="ProtNLM"/>
    </source>
</evidence>
<name>A0A3Q2P7F7_FUNHE</name>
<dbReference type="AlphaFoldDB" id="A0A3Q2P7F7"/>
<sequence>MGTAMISLKLLIVWVSRQVIFVCTNRCQLESASHCISTHAIVGSKMELCGTTFEMFEPARLLCCTRCQRQGSPTCNPPGPYVAPTSLL</sequence>
<reference evidence="2" key="1">
    <citation type="submission" date="2025-08" db="UniProtKB">
        <authorList>
            <consortium name="Ensembl"/>
        </authorList>
    </citation>
    <scope>IDENTIFICATION</scope>
</reference>
<feature type="signal peptide" evidence="1">
    <location>
        <begin position="1"/>
        <end position="17"/>
    </location>
</feature>